<evidence type="ECO:0000256" key="2">
    <source>
        <dbReference type="ARBA" id="ARBA00012493"/>
    </source>
</evidence>
<feature type="region of interest" description="Disordered" evidence="15">
    <location>
        <begin position="994"/>
        <end position="1021"/>
    </location>
</feature>
<comment type="subcellular location">
    <subcellularLocation>
        <location evidence="14">Nucleus</location>
    </subcellularLocation>
    <subcellularLocation>
        <location evidence="14">Chromosome</location>
        <location evidence="14">Telomere</location>
    </subcellularLocation>
</comment>
<feature type="region of interest" description="Disordered" evidence="15">
    <location>
        <begin position="415"/>
        <end position="471"/>
    </location>
</feature>
<protein>
    <recommendedName>
        <fullName evidence="3 14">Telomerase reverse transcriptase</fullName>
        <ecNumber evidence="2 14">2.7.7.49</ecNumber>
    </recommendedName>
    <alternativeName>
        <fullName evidence="12 14">Telomerase catalytic subunit</fullName>
    </alternativeName>
</protein>
<evidence type="ECO:0000256" key="13">
    <source>
        <dbReference type="ARBA" id="ARBA00048173"/>
    </source>
</evidence>
<dbReference type="GO" id="GO:0046872">
    <property type="term" value="F:metal ion binding"/>
    <property type="evidence" value="ECO:0007669"/>
    <property type="project" value="UniProtKB-KW"/>
</dbReference>
<dbReference type="InterPro" id="IPR021891">
    <property type="entry name" value="Telomerase_RBD"/>
</dbReference>
<gene>
    <name evidence="17" type="ORF">MEDL_40343</name>
</gene>
<sequence length="1571" mass="178316">MDIIKQLFTHTWTLEEWLTLVDISNNLFQDTDSLQYRDVLKTTIVADQQEELPTFHSFSQVSQQRELLLHVIQASDDIGAQVSHIHNLEYRYPNSCFNRLQYPVWSKLLSRIGDVVMTYLLENTSMFLLVPTSCYVQLTGVPFFELWPMQPGKYISIPQKTTMTTHTKSFKRKKKCSNQTNSSKKPRYNENQTNINIETMATTSSQDQANSCSQGNVSRKPEATHSEDLTFNSTVKATTINCQANINSCSQGNVSSKPEATQGQNPTNNSTVNATNANSEDLGHFNSCSQANVSKKPEATHSEDLTINSTVNATTAISQDWGNFNSYSQANVSRKPVNKEDQANIIMDAQAYHKKCFIKATGESPSIEGLTIVQVHNDKKTMEKSNNEDPLNTTSKVNEALNSCTKHNVYEETIANIDGELPRRNNNSNPPEYNNNENYTNTGSDIQSSVNEETRPKTNHDTQTDVNNGTNLSSQITAELNTEDNQIARKKVSWQPKKYPLDIQEDDNLRLTNTLNAASNITARREISSEKGTVCDNGNSNMQLRSREITAEKICDNIPNQTSTVIVPGKYHTYINRIQTLYASNLREKFTDNYILNSIPPTEDGSLTLYRHILEHKQTIKAPKVTIAWRFPEHSVNSIGNESSCCASSTHNTTELVADDNNDIDDHSSFFRNTYSYDKVLTKFIEKETTENSKSSSQNDPDITVAEICDAYQQKKSQNPIADAEIKNSVSGNLISINLQKSNSIELNVIRTNSGLPIDNNSIASGNRRESSEWFEANKIIREHEDTQGIETSVIDDTLSNSQGFNTYSFEDSQGFETSGNEDSLTISQKCKESFDGISSFDSKSDIQVIEGIKSLSQSFDSKTFSTESEKSVSILSKVKSEGHGCFTNIKSKKSELCLDKDNIDKQFSSTPLEDNENQSSKPNLSKIDYDDNCPLKSRECKRSMKRKHVDDLEICCPADKRPRISLEVSSVPESKESPNKACVEMEVEESVAEVNEKTNDGSNEIRLPTTEEEAKEEGQASKNKIELCKSTVCGDKITSSTGENCDIHSQRCEEIKDAQLNTIEVDFLPTVCPLFQQILVKHRTDLQKLISSNKYDKLCIGQMMSGIKVSTISWLRTVKSNSVRQHIMAKVWHWIIEEFVLNVIKTFFYVTDTTQHVNRLFYYRKRTWQWLHVKALTDLKKRNIIKLITEDSAKQLIAERQSLGVATLRFFPKSKGLRPIINLGRQQTLFGTPGLPINKQLLNLLQVLSLIKKIHPHIVGAAKFGQDEVYRTWKSFAVKQRHPLYFVKTDISSCYDEILQQKLFCIVKNIFNNPEIVEDDFIIRRYVKIVNEGGVIKRKFVRKAFQLGDYRSDFVKFLRHQNEEDNSHNIVFVDQVVTQQETRQWLLKQLHCHIFHNIIKIGKTYYKQTKGISQGSVISTLLCNMYYGEMERQFPVCEGGIPDFNFSINKSKVQTNFNVSEFTEGITVLQNTEWLSWCGILLNMRTLETSLNLSFYFSSFLCGFNDFDTSYRAGVTMKRKLFSSELEETESIDRFKLEGKIDLFSAGKNKDWVVHARVFVDGGDYVGLLK</sequence>
<comment type="catalytic activity">
    <reaction evidence="13 14">
        <text>DNA(n) + a 2'-deoxyribonucleoside 5'-triphosphate = DNA(n+1) + diphosphate</text>
        <dbReference type="Rhea" id="RHEA:22508"/>
        <dbReference type="Rhea" id="RHEA-COMP:17339"/>
        <dbReference type="Rhea" id="RHEA-COMP:17340"/>
        <dbReference type="ChEBI" id="CHEBI:33019"/>
        <dbReference type="ChEBI" id="CHEBI:61560"/>
        <dbReference type="ChEBI" id="CHEBI:173112"/>
        <dbReference type="EC" id="2.7.7.49"/>
    </reaction>
</comment>
<dbReference type="GO" id="GO:0007004">
    <property type="term" value="P:telomere maintenance via telomerase"/>
    <property type="evidence" value="ECO:0007669"/>
    <property type="project" value="TreeGrafter"/>
</dbReference>
<keyword evidence="4 14" id="KW-0158">Chromosome</keyword>
<comment type="caution">
    <text evidence="17">The sequence shown here is derived from an EMBL/GenBank/DDBJ whole genome shotgun (WGS) entry which is preliminary data.</text>
</comment>
<evidence type="ECO:0000256" key="9">
    <source>
        <dbReference type="ARBA" id="ARBA00022895"/>
    </source>
</evidence>
<feature type="compositionally biased region" description="Low complexity" evidence="15">
    <location>
        <begin position="265"/>
        <end position="279"/>
    </location>
</feature>
<feature type="compositionally biased region" description="Polar residues" evidence="15">
    <location>
        <begin position="251"/>
        <end position="264"/>
    </location>
</feature>
<feature type="region of interest" description="Disordered" evidence="15">
    <location>
        <begin position="251"/>
        <end position="282"/>
    </location>
</feature>
<evidence type="ECO:0000256" key="10">
    <source>
        <dbReference type="ARBA" id="ARBA00022918"/>
    </source>
</evidence>
<dbReference type="PROSITE" id="PS50878">
    <property type="entry name" value="RT_POL"/>
    <property type="match status" value="1"/>
</dbReference>
<evidence type="ECO:0000256" key="5">
    <source>
        <dbReference type="ARBA" id="ARBA00022679"/>
    </source>
</evidence>
<dbReference type="PRINTS" id="PR01365">
    <property type="entry name" value="TELOMERASERT"/>
</dbReference>
<feature type="domain" description="Reverse transcriptase" evidence="16">
    <location>
        <begin position="1193"/>
        <end position="1502"/>
    </location>
</feature>
<keyword evidence="18" id="KW-1185">Reference proteome</keyword>
<feature type="compositionally biased region" description="Basic and acidic residues" evidence="15">
    <location>
        <begin position="219"/>
        <end position="228"/>
    </location>
</feature>
<evidence type="ECO:0000259" key="16">
    <source>
        <dbReference type="PROSITE" id="PS50878"/>
    </source>
</evidence>
<organism evidence="17 18">
    <name type="scientific">Mytilus edulis</name>
    <name type="common">Blue mussel</name>
    <dbReference type="NCBI Taxonomy" id="6550"/>
    <lineage>
        <taxon>Eukaryota</taxon>
        <taxon>Metazoa</taxon>
        <taxon>Spiralia</taxon>
        <taxon>Lophotrochozoa</taxon>
        <taxon>Mollusca</taxon>
        <taxon>Bivalvia</taxon>
        <taxon>Autobranchia</taxon>
        <taxon>Pteriomorphia</taxon>
        <taxon>Mytilida</taxon>
        <taxon>Mytiloidea</taxon>
        <taxon>Mytilidae</taxon>
        <taxon>Mytilinae</taxon>
        <taxon>Mytilus</taxon>
    </lineage>
</organism>
<feature type="region of interest" description="Disordered" evidence="15">
    <location>
        <begin position="165"/>
        <end position="230"/>
    </location>
</feature>
<proteinExistence type="inferred from homology"/>
<evidence type="ECO:0000256" key="12">
    <source>
        <dbReference type="ARBA" id="ARBA00032044"/>
    </source>
</evidence>
<dbReference type="InterPro" id="IPR003545">
    <property type="entry name" value="Telomerase_RT"/>
</dbReference>
<dbReference type="EMBL" id="CAJPWZ010001960">
    <property type="protein sequence ID" value="CAG2227327.1"/>
    <property type="molecule type" value="Genomic_DNA"/>
</dbReference>
<comment type="function">
    <text evidence="14">Telomerase is a ribonucleoprotein enzyme essential for the replication of chromosome termini in most eukaryotes. It elongates telomeres. It is a reverse transcriptase that adds simple sequence repeats to chromosome ends by copying a template sequence within the RNA component of the enzyme.</text>
</comment>
<reference evidence="17" key="1">
    <citation type="submission" date="2021-03" db="EMBL/GenBank/DDBJ databases">
        <authorList>
            <person name="Bekaert M."/>
        </authorList>
    </citation>
    <scope>NUCLEOTIDE SEQUENCE</scope>
</reference>
<feature type="compositionally biased region" description="Polar residues" evidence="15">
    <location>
        <begin position="908"/>
        <end position="924"/>
    </location>
</feature>
<keyword evidence="8 14" id="KW-0460">Magnesium</keyword>
<dbReference type="Pfam" id="PF11474">
    <property type="entry name" value="TEN_TERT"/>
    <property type="match status" value="1"/>
</dbReference>
<dbReference type="GO" id="GO:0003720">
    <property type="term" value="F:telomerase activity"/>
    <property type="evidence" value="ECO:0007669"/>
    <property type="project" value="InterPro"/>
</dbReference>
<evidence type="ECO:0000256" key="8">
    <source>
        <dbReference type="ARBA" id="ARBA00022842"/>
    </source>
</evidence>
<dbReference type="GO" id="GO:0000333">
    <property type="term" value="C:telomerase catalytic core complex"/>
    <property type="evidence" value="ECO:0007669"/>
    <property type="project" value="TreeGrafter"/>
</dbReference>
<comment type="similarity">
    <text evidence="1 14">Belongs to the reverse transcriptase family. Telomerase subfamily.</text>
</comment>
<dbReference type="GO" id="GO:0042162">
    <property type="term" value="F:telomeric DNA binding"/>
    <property type="evidence" value="ECO:0007669"/>
    <property type="project" value="TreeGrafter"/>
</dbReference>
<dbReference type="GO" id="GO:0000781">
    <property type="term" value="C:chromosome, telomeric region"/>
    <property type="evidence" value="ECO:0007669"/>
    <property type="project" value="UniProtKB-SubCell"/>
</dbReference>
<feature type="compositionally biased region" description="Polar residues" evidence="15">
    <location>
        <begin position="177"/>
        <end position="217"/>
    </location>
</feature>
<evidence type="ECO:0000256" key="7">
    <source>
        <dbReference type="ARBA" id="ARBA00022723"/>
    </source>
</evidence>
<keyword evidence="7 14" id="KW-0479">Metal-binding</keyword>
<dbReference type="Pfam" id="PF12009">
    <property type="entry name" value="Telomerase_RBD"/>
    <property type="match status" value="1"/>
</dbReference>
<keyword evidence="11 14" id="KW-0539">Nucleus</keyword>
<dbReference type="InterPro" id="IPR000477">
    <property type="entry name" value="RT_dom"/>
</dbReference>
<feature type="region of interest" description="Disordered" evidence="15">
    <location>
        <begin position="908"/>
        <end position="927"/>
    </location>
</feature>
<dbReference type="Proteomes" id="UP000683360">
    <property type="component" value="Unassembled WGS sequence"/>
</dbReference>
<keyword evidence="5 14" id="KW-0808">Transferase</keyword>
<evidence type="ECO:0000256" key="6">
    <source>
        <dbReference type="ARBA" id="ARBA00022695"/>
    </source>
</evidence>
<evidence type="ECO:0000256" key="4">
    <source>
        <dbReference type="ARBA" id="ARBA00022454"/>
    </source>
</evidence>
<evidence type="ECO:0000256" key="3">
    <source>
        <dbReference type="ARBA" id="ARBA00016182"/>
    </source>
</evidence>
<feature type="compositionally biased region" description="Basic and acidic residues" evidence="15">
    <location>
        <begin position="452"/>
        <end position="463"/>
    </location>
</feature>
<dbReference type="Gene3D" id="1.10.132.70">
    <property type="match status" value="1"/>
</dbReference>
<keyword evidence="6 14" id="KW-0548">Nucleotidyltransferase</keyword>
<evidence type="ECO:0000256" key="14">
    <source>
        <dbReference type="RuleBase" id="RU365061"/>
    </source>
</evidence>
<keyword evidence="10 14" id="KW-0695">RNA-directed DNA polymerase</keyword>
<accession>A0A8S3T160</accession>
<dbReference type="GO" id="GO:0070034">
    <property type="term" value="F:telomerase RNA binding"/>
    <property type="evidence" value="ECO:0007669"/>
    <property type="project" value="TreeGrafter"/>
</dbReference>
<evidence type="ECO:0000313" key="17">
    <source>
        <dbReference type="EMBL" id="CAG2227327.1"/>
    </source>
</evidence>
<evidence type="ECO:0000256" key="11">
    <source>
        <dbReference type="ARBA" id="ARBA00023242"/>
    </source>
</evidence>
<evidence type="ECO:0000256" key="1">
    <source>
        <dbReference type="ARBA" id="ARBA00008001"/>
    </source>
</evidence>
<dbReference type="PANTHER" id="PTHR12066">
    <property type="entry name" value="TELOMERASE REVERSE TRANSCRIPTASE"/>
    <property type="match status" value="1"/>
</dbReference>
<name>A0A8S3T160_MYTED</name>
<dbReference type="PANTHER" id="PTHR12066:SF0">
    <property type="entry name" value="TELOMERASE REVERSE TRANSCRIPTASE"/>
    <property type="match status" value="1"/>
</dbReference>
<evidence type="ECO:0000256" key="15">
    <source>
        <dbReference type="SAM" id="MobiDB-lite"/>
    </source>
</evidence>
<keyword evidence="9 14" id="KW-0779">Telomere</keyword>
<feature type="compositionally biased region" description="Low complexity" evidence="15">
    <location>
        <begin position="425"/>
        <end position="442"/>
    </location>
</feature>
<dbReference type="SMART" id="SM00975">
    <property type="entry name" value="Telomerase_RBD"/>
    <property type="match status" value="1"/>
</dbReference>
<evidence type="ECO:0000313" key="18">
    <source>
        <dbReference type="Proteomes" id="UP000683360"/>
    </source>
</evidence>
<dbReference type="InterPro" id="IPR049915">
    <property type="entry name" value="TERT_TEN"/>
</dbReference>
<dbReference type="OrthoDB" id="289721at2759"/>
<dbReference type="EC" id="2.7.7.49" evidence="2 14"/>